<keyword evidence="1" id="KW-0472">Membrane</keyword>
<evidence type="ECO:0000256" key="1">
    <source>
        <dbReference type="SAM" id="Phobius"/>
    </source>
</evidence>
<accession>A0ABX5LGY2</accession>
<keyword evidence="1" id="KW-1133">Transmembrane helix</keyword>
<gene>
    <name evidence="2" type="ORF">B0H03_101166</name>
</gene>
<protein>
    <recommendedName>
        <fullName evidence="4">Branched-subunit amino acid transport protein AzlD</fullName>
    </recommendedName>
</protein>
<sequence>MLVSAEVFAAVVSSVFVVVALPALLTVPRRVLSEDRPEHDAELPWKPFARASVFCSALTFAVGFLFDNFAPVHYWVDGSGIFMSVSILLFASLFATRSFYTWRSSVLVVAGAGLVTLIYAVVEYTASLH</sequence>
<proteinExistence type="predicted"/>
<name>A0ABX5LGY2_9MICO</name>
<feature type="transmembrane region" description="Helical" evidence="1">
    <location>
        <begin position="106"/>
        <end position="126"/>
    </location>
</feature>
<dbReference type="Proteomes" id="UP000245674">
    <property type="component" value="Unassembled WGS sequence"/>
</dbReference>
<evidence type="ECO:0000313" key="3">
    <source>
        <dbReference type="Proteomes" id="UP000245674"/>
    </source>
</evidence>
<evidence type="ECO:0008006" key="4">
    <source>
        <dbReference type="Google" id="ProtNLM"/>
    </source>
</evidence>
<dbReference type="EMBL" id="QGDV01000001">
    <property type="protein sequence ID" value="PWJ66714.1"/>
    <property type="molecule type" value="Genomic_DNA"/>
</dbReference>
<evidence type="ECO:0000313" key="2">
    <source>
        <dbReference type="EMBL" id="PWJ66714.1"/>
    </source>
</evidence>
<organism evidence="2 3">
    <name type="scientific">Rathayibacter iranicus NCPPB 2253 = VKM Ac-1602</name>
    <dbReference type="NCBI Taxonomy" id="1328868"/>
    <lineage>
        <taxon>Bacteria</taxon>
        <taxon>Bacillati</taxon>
        <taxon>Actinomycetota</taxon>
        <taxon>Actinomycetes</taxon>
        <taxon>Micrococcales</taxon>
        <taxon>Microbacteriaceae</taxon>
        <taxon>Rathayibacter</taxon>
    </lineage>
</organism>
<keyword evidence="1" id="KW-0812">Transmembrane</keyword>
<reference evidence="2 3" key="1">
    <citation type="submission" date="2018-03" db="EMBL/GenBank/DDBJ databases">
        <title>Genomic Encyclopedia of Type Strains, Phase III (KMG-III): the genomes of soil and plant-associated and newly described type strains.</title>
        <authorList>
            <person name="Whitman W."/>
        </authorList>
    </citation>
    <scope>NUCLEOTIDE SEQUENCE [LARGE SCALE GENOMIC DNA]</scope>
    <source>
        <strain evidence="2 3">VKM Ac-1602</strain>
    </source>
</reference>
<comment type="caution">
    <text evidence="2">The sequence shown here is derived from an EMBL/GenBank/DDBJ whole genome shotgun (WGS) entry which is preliminary data.</text>
</comment>
<feature type="transmembrane region" description="Helical" evidence="1">
    <location>
        <begin position="48"/>
        <end position="66"/>
    </location>
</feature>
<feature type="transmembrane region" description="Helical" evidence="1">
    <location>
        <begin position="72"/>
        <end position="94"/>
    </location>
</feature>
<keyword evidence="3" id="KW-1185">Reference proteome</keyword>
<feature type="transmembrane region" description="Helical" evidence="1">
    <location>
        <begin position="6"/>
        <end position="27"/>
    </location>
</feature>